<protein>
    <submittedName>
        <fullName evidence="2">Uncharacterized protein</fullName>
    </submittedName>
</protein>
<feature type="region of interest" description="Disordered" evidence="1">
    <location>
        <begin position="165"/>
        <end position="190"/>
    </location>
</feature>
<evidence type="ECO:0000256" key="1">
    <source>
        <dbReference type="SAM" id="MobiDB-lite"/>
    </source>
</evidence>
<gene>
    <name evidence="2" type="ORF">PPROV_000001400</name>
</gene>
<dbReference type="PANTHER" id="PTHR36397">
    <property type="entry name" value="OSJNBA0081L15.1 PROTEIN"/>
    <property type="match status" value="1"/>
</dbReference>
<evidence type="ECO:0000313" key="2">
    <source>
        <dbReference type="EMBL" id="GHP01258.1"/>
    </source>
</evidence>
<comment type="caution">
    <text evidence="2">The sequence shown here is derived from an EMBL/GenBank/DDBJ whole genome shotgun (WGS) entry which is preliminary data.</text>
</comment>
<feature type="compositionally biased region" description="Basic residues" evidence="1">
    <location>
        <begin position="180"/>
        <end position="190"/>
    </location>
</feature>
<feature type="compositionally biased region" description="Low complexity" evidence="1">
    <location>
        <begin position="1"/>
        <end position="27"/>
    </location>
</feature>
<dbReference type="OrthoDB" id="4237at2759"/>
<accession>A0A830H3T7</accession>
<proteinExistence type="predicted"/>
<feature type="compositionally biased region" description="Acidic residues" evidence="1">
    <location>
        <begin position="95"/>
        <end position="113"/>
    </location>
</feature>
<feature type="region of interest" description="Disordered" evidence="1">
    <location>
        <begin position="1"/>
        <end position="117"/>
    </location>
</feature>
<dbReference type="PANTHER" id="PTHR36397:SF1">
    <property type="entry name" value="OS04G0482900 PROTEIN"/>
    <property type="match status" value="1"/>
</dbReference>
<dbReference type="Proteomes" id="UP000660262">
    <property type="component" value="Unassembled WGS sequence"/>
</dbReference>
<organism evidence="2 3">
    <name type="scientific">Pycnococcus provasolii</name>
    <dbReference type="NCBI Taxonomy" id="41880"/>
    <lineage>
        <taxon>Eukaryota</taxon>
        <taxon>Viridiplantae</taxon>
        <taxon>Chlorophyta</taxon>
        <taxon>Pseudoscourfieldiophyceae</taxon>
        <taxon>Pseudoscourfieldiales</taxon>
        <taxon>Pycnococcaceae</taxon>
        <taxon>Pycnococcus</taxon>
    </lineage>
</organism>
<dbReference type="EMBL" id="BNJQ01000001">
    <property type="protein sequence ID" value="GHP01258.1"/>
    <property type="molecule type" value="Genomic_DNA"/>
</dbReference>
<sequence length="190" mass="21816">MAFARSAARTPTAARTTNAMARRTLTRSTNAEYSRDREHRSEPPPEMYEMRDISPPPRDLGTHPLPPNTQCGAVVTVVPSANESEGSDDSWAGWLEDESEQEECQVEQEEEDASVSPDNAETFVVRRVTYRYRLERGRYVKNGKRLDVQQQGRYFVEKHLNEILSATTGGGGDDDDDEKRRRRRWNNKRR</sequence>
<reference evidence="2" key="1">
    <citation type="submission" date="2020-10" db="EMBL/GenBank/DDBJ databases">
        <title>Unveiling of a novel bifunctional photoreceptor, Dualchrome1, isolated from a cosmopolitan green alga.</title>
        <authorList>
            <person name="Suzuki S."/>
            <person name="Kawachi M."/>
        </authorList>
    </citation>
    <scope>NUCLEOTIDE SEQUENCE</scope>
    <source>
        <strain evidence="2">NIES 2893</strain>
    </source>
</reference>
<keyword evidence="3" id="KW-1185">Reference proteome</keyword>
<feature type="compositionally biased region" description="Basic and acidic residues" evidence="1">
    <location>
        <begin position="33"/>
        <end position="52"/>
    </location>
</feature>
<dbReference type="AlphaFoldDB" id="A0A830H3T7"/>
<name>A0A830H3T7_9CHLO</name>
<evidence type="ECO:0000313" key="3">
    <source>
        <dbReference type="Proteomes" id="UP000660262"/>
    </source>
</evidence>